<dbReference type="Proteomes" id="UP000228531">
    <property type="component" value="Unassembled WGS sequence"/>
</dbReference>
<keyword evidence="1" id="KW-1133">Transmembrane helix</keyword>
<gene>
    <name evidence="2" type="ORF">BC777_3747</name>
</gene>
<dbReference type="OrthoDB" id="8601734at2"/>
<dbReference type="RefSeq" id="WP_100369669.1">
    <property type="nucleotide sequence ID" value="NZ_PGTY01000004.1"/>
</dbReference>
<keyword evidence="3" id="KW-1185">Reference proteome</keyword>
<sequence length="173" mass="19288">MFFELIGTIVAGATAALLVWALNRTLKGRLPKWLIPASAGAAMLAATISSEYSWYDRTVATMPQGMVVAQTIEETAFYRPWTYTAPFVSRYVAVDQQSTRTHPNQPDQRLVDLVFYGRWTRTAKVPMLFDCAESRRADVVDGIIFAEDGTVTDATWFPLEATDPLLKVACEET</sequence>
<name>A0A2M8W198_9RHOB</name>
<evidence type="ECO:0000313" key="3">
    <source>
        <dbReference type="Proteomes" id="UP000228531"/>
    </source>
</evidence>
<keyword evidence="1" id="KW-0472">Membrane</keyword>
<feature type="transmembrane region" description="Helical" evidence="1">
    <location>
        <begin position="6"/>
        <end position="22"/>
    </location>
</feature>
<protein>
    <submittedName>
        <fullName evidence="2">Uncharacterized protein</fullName>
    </submittedName>
</protein>
<evidence type="ECO:0000256" key="1">
    <source>
        <dbReference type="SAM" id="Phobius"/>
    </source>
</evidence>
<dbReference type="EMBL" id="PGTY01000004">
    <property type="protein sequence ID" value="PJI84686.1"/>
    <property type="molecule type" value="Genomic_DNA"/>
</dbReference>
<organism evidence="2 3">
    <name type="scientific">Yoonia maricola</name>
    <dbReference type="NCBI Taxonomy" id="420999"/>
    <lineage>
        <taxon>Bacteria</taxon>
        <taxon>Pseudomonadati</taxon>
        <taxon>Pseudomonadota</taxon>
        <taxon>Alphaproteobacteria</taxon>
        <taxon>Rhodobacterales</taxon>
        <taxon>Paracoccaceae</taxon>
        <taxon>Yoonia</taxon>
    </lineage>
</organism>
<keyword evidence="1" id="KW-0812">Transmembrane</keyword>
<comment type="caution">
    <text evidence="2">The sequence shown here is derived from an EMBL/GenBank/DDBJ whole genome shotgun (WGS) entry which is preliminary data.</text>
</comment>
<dbReference type="AlphaFoldDB" id="A0A2M8W198"/>
<proteinExistence type="predicted"/>
<evidence type="ECO:0000313" key="2">
    <source>
        <dbReference type="EMBL" id="PJI84686.1"/>
    </source>
</evidence>
<accession>A0A2M8W198</accession>
<reference evidence="2 3" key="1">
    <citation type="submission" date="2017-11" db="EMBL/GenBank/DDBJ databases">
        <title>Genomic Encyclopedia of Archaeal and Bacterial Type Strains, Phase II (KMG-II): From Individual Species to Whole Genera.</title>
        <authorList>
            <person name="Goeker M."/>
        </authorList>
    </citation>
    <scope>NUCLEOTIDE SEQUENCE [LARGE SCALE GENOMIC DNA]</scope>
    <source>
        <strain evidence="2 3">DSM 29128</strain>
    </source>
</reference>